<gene>
    <name evidence="2" type="ORF">PHYSODRAFT_473787</name>
</gene>
<dbReference type="GeneID" id="20654402"/>
<organism evidence="2 3">
    <name type="scientific">Phytophthora sojae (strain P6497)</name>
    <name type="common">Soybean stem and root rot agent</name>
    <name type="synonym">Phytophthora megasperma f. sp. glycines</name>
    <dbReference type="NCBI Taxonomy" id="1094619"/>
    <lineage>
        <taxon>Eukaryota</taxon>
        <taxon>Sar</taxon>
        <taxon>Stramenopiles</taxon>
        <taxon>Oomycota</taxon>
        <taxon>Peronosporomycetes</taxon>
        <taxon>Peronosporales</taxon>
        <taxon>Peronosporaceae</taxon>
        <taxon>Phytophthora</taxon>
    </lineage>
</organism>
<dbReference type="PANTHER" id="PTHR47160">
    <property type="entry name" value="PUTATIVE-RELATED"/>
    <property type="match status" value="1"/>
</dbReference>
<dbReference type="InterPro" id="IPR018289">
    <property type="entry name" value="MULE_transposase_dom"/>
</dbReference>
<name>G4YHH7_PHYSP</name>
<dbReference type="RefSeq" id="XP_009516040.1">
    <property type="nucleotide sequence ID" value="XM_009517745.1"/>
</dbReference>
<evidence type="ECO:0000259" key="1">
    <source>
        <dbReference type="Pfam" id="PF10551"/>
    </source>
</evidence>
<dbReference type="KEGG" id="psoj:PHYSODRAFT_473787"/>
<feature type="domain" description="MULE transposase" evidence="1">
    <location>
        <begin position="111"/>
        <end position="206"/>
    </location>
</feature>
<proteinExistence type="predicted"/>
<sequence length="321" mass="38156">MLIATDESGIHDVTLAPTEVWRIIRDRFYSDDNVVVQCASKKQILGRLYRTRRNFGRDIFECLETEPLCDVKDSPGLKFFHFTHYEDEVLHRVIGWAHPLMDRMKQRRCPIFIDATYRSVPTRFYQLVIVMMFDPISELYHPVWYALTSGKTGQISEHLFHYIHVASKKKLDPAHVVCDFEFAMVKAVQNQFPESRIVGCIFHFKQALRRKMLNLKISESEVDLAMREECIDRLTVIRRCDIVFRGIPNADWKKFWKYFKTTWMKKFLPEWWNVNGLNEDIINRTNNPLERYNRTLNDASPRCRQVYCGHQRAEPRKCPTN</sequence>
<protein>
    <recommendedName>
        <fullName evidence="1">MULE transposase domain-containing protein</fullName>
    </recommendedName>
</protein>
<dbReference type="InParanoid" id="G4YHH7"/>
<keyword evidence="3" id="KW-1185">Reference proteome</keyword>
<dbReference type="Pfam" id="PF10551">
    <property type="entry name" value="MULE"/>
    <property type="match status" value="1"/>
</dbReference>
<evidence type="ECO:0000313" key="3">
    <source>
        <dbReference type="Proteomes" id="UP000002640"/>
    </source>
</evidence>
<reference evidence="2 3" key="1">
    <citation type="journal article" date="2006" name="Science">
        <title>Phytophthora genome sequences uncover evolutionary origins and mechanisms of pathogenesis.</title>
        <authorList>
            <person name="Tyler B.M."/>
            <person name="Tripathy S."/>
            <person name="Zhang X."/>
            <person name="Dehal P."/>
            <person name="Jiang R.H."/>
            <person name="Aerts A."/>
            <person name="Arredondo F.D."/>
            <person name="Baxter L."/>
            <person name="Bensasson D."/>
            <person name="Beynon J.L."/>
            <person name="Chapman J."/>
            <person name="Damasceno C.M."/>
            <person name="Dorrance A.E."/>
            <person name="Dou D."/>
            <person name="Dickerman A.W."/>
            <person name="Dubchak I.L."/>
            <person name="Garbelotto M."/>
            <person name="Gijzen M."/>
            <person name="Gordon S.G."/>
            <person name="Govers F."/>
            <person name="Grunwald N.J."/>
            <person name="Huang W."/>
            <person name="Ivors K.L."/>
            <person name="Jones R.W."/>
            <person name="Kamoun S."/>
            <person name="Krampis K."/>
            <person name="Lamour K.H."/>
            <person name="Lee M.K."/>
            <person name="McDonald W.H."/>
            <person name="Medina M."/>
            <person name="Meijer H.J."/>
            <person name="Nordberg E.K."/>
            <person name="Maclean D.J."/>
            <person name="Ospina-Giraldo M.D."/>
            <person name="Morris P.F."/>
            <person name="Phuntumart V."/>
            <person name="Putnam N.H."/>
            <person name="Rash S."/>
            <person name="Rose J.K."/>
            <person name="Sakihama Y."/>
            <person name="Salamov A.A."/>
            <person name="Savidor A."/>
            <person name="Scheuring C.F."/>
            <person name="Smith B.M."/>
            <person name="Sobral B.W."/>
            <person name="Terry A."/>
            <person name="Torto-Alalibo T.A."/>
            <person name="Win J."/>
            <person name="Xu Z."/>
            <person name="Zhang H."/>
            <person name="Grigoriev I.V."/>
            <person name="Rokhsar D.S."/>
            <person name="Boore J.L."/>
        </authorList>
    </citation>
    <scope>NUCLEOTIDE SEQUENCE [LARGE SCALE GENOMIC DNA]</scope>
    <source>
        <strain evidence="2 3">P6497</strain>
    </source>
</reference>
<dbReference type="PANTHER" id="PTHR47160:SF5">
    <property type="entry name" value="MULE TRANSPOSASE DOMAIN-CONTAINING PROTEIN"/>
    <property type="match status" value="1"/>
</dbReference>
<dbReference type="AlphaFoldDB" id="G4YHH7"/>
<accession>G4YHH7</accession>
<evidence type="ECO:0000313" key="2">
    <source>
        <dbReference type="EMBL" id="EGZ28765.1"/>
    </source>
</evidence>
<dbReference type="Proteomes" id="UP000002640">
    <property type="component" value="Unassembled WGS sequence"/>
</dbReference>
<dbReference type="EMBL" id="JH159151">
    <property type="protein sequence ID" value="EGZ28765.1"/>
    <property type="molecule type" value="Genomic_DNA"/>
</dbReference>